<gene>
    <name evidence="4" type="ORF">SODALDRAFT_275316</name>
</gene>
<dbReference type="GO" id="GO:0000122">
    <property type="term" value="P:negative regulation of transcription by RNA polymerase II"/>
    <property type="evidence" value="ECO:0007669"/>
    <property type="project" value="TreeGrafter"/>
</dbReference>
<dbReference type="InterPro" id="IPR052255">
    <property type="entry name" value="RNA_pol_II_subunit5-mediator"/>
</dbReference>
<protein>
    <recommendedName>
        <fullName evidence="3">DUF3835 domain-containing protein</fullName>
    </recommendedName>
</protein>
<dbReference type="RefSeq" id="XP_028467717.1">
    <property type="nucleotide sequence ID" value="XM_028607976.1"/>
</dbReference>
<dbReference type="AlphaFoldDB" id="A0A3N2PZG2"/>
<feature type="compositionally biased region" description="Basic and acidic residues" evidence="2">
    <location>
        <begin position="501"/>
        <end position="510"/>
    </location>
</feature>
<dbReference type="GeneID" id="39576454"/>
<dbReference type="SUPFAM" id="SSF46579">
    <property type="entry name" value="Prefoldin"/>
    <property type="match status" value="1"/>
</dbReference>
<feature type="compositionally biased region" description="Low complexity" evidence="2">
    <location>
        <begin position="432"/>
        <end position="445"/>
    </location>
</feature>
<dbReference type="PANTHER" id="PTHR15111">
    <property type="entry name" value="RNA POLYMERASE II SUBUNIT 5-MEDIATING PROTEIN NNX3"/>
    <property type="match status" value="1"/>
</dbReference>
<feature type="compositionally biased region" description="Basic and acidic residues" evidence="2">
    <location>
        <begin position="368"/>
        <end position="385"/>
    </location>
</feature>
<dbReference type="Pfam" id="PF12927">
    <property type="entry name" value="DUF3835"/>
    <property type="match status" value="1"/>
</dbReference>
<feature type="compositionally biased region" description="Low complexity" evidence="2">
    <location>
        <begin position="200"/>
        <end position="212"/>
    </location>
</feature>
<dbReference type="GO" id="GO:0019212">
    <property type="term" value="F:phosphatase inhibitor activity"/>
    <property type="evidence" value="ECO:0007669"/>
    <property type="project" value="TreeGrafter"/>
</dbReference>
<evidence type="ECO:0000256" key="1">
    <source>
        <dbReference type="SAM" id="Coils"/>
    </source>
</evidence>
<evidence type="ECO:0000313" key="4">
    <source>
        <dbReference type="EMBL" id="ROT39911.1"/>
    </source>
</evidence>
<feature type="compositionally biased region" description="Acidic residues" evidence="2">
    <location>
        <begin position="323"/>
        <end position="359"/>
    </location>
</feature>
<dbReference type="PANTHER" id="PTHR15111:SF0">
    <property type="entry name" value="UNCONVENTIONAL PREFOLDIN RPB5 INTERACTOR 1"/>
    <property type="match status" value="1"/>
</dbReference>
<feature type="region of interest" description="Disordered" evidence="2">
    <location>
        <begin position="320"/>
        <end position="556"/>
    </location>
</feature>
<feature type="coiled-coil region" evidence="1">
    <location>
        <begin position="1"/>
        <end position="28"/>
    </location>
</feature>
<feature type="compositionally biased region" description="Pro residues" evidence="2">
    <location>
        <begin position="213"/>
        <end position="225"/>
    </location>
</feature>
<organism evidence="4 5">
    <name type="scientific">Sodiomyces alkalinus (strain CBS 110278 / VKM F-3762 / F11)</name>
    <name type="common">Alkaliphilic filamentous fungus</name>
    <dbReference type="NCBI Taxonomy" id="1314773"/>
    <lineage>
        <taxon>Eukaryota</taxon>
        <taxon>Fungi</taxon>
        <taxon>Dikarya</taxon>
        <taxon>Ascomycota</taxon>
        <taxon>Pezizomycotina</taxon>
        <taxon>Sordariomycetes</taxon>
        <taxon>Hypocreomycetidae</taxon>
        <taxon>Glomerellales</taxon>
        <taxon>Plectosphaerellaceae</taxon>
        <taxon>Sodiomyces</taxon>
    </lineage>
</organism>
<dbReference type="InterPro" id="IPR024325">
    <property type="entry name" value="DUF3835"/>
</dbReference>
<feature type="domain" description="DUF3835" evidence="3">
    <location>
        <begin position="558"/>
        <end position="633"/>
    </location>
</feature>
<accession>A0A3N2PZG2</accession>
<feature type="compositionally biased region" description="Basic residues" evidence="2">
    <location>
        <begin position="626"/>
        <end position="636"/>
    </location>
</feature>
<keyword evidence="1" id="KW-0175">Coiled coil</keyword>
<feature type="coiled-coil region" evidence="1">
    <location>
        <begin position="98"/>
        <end position="125"/>
    </location>
</feature>
<sequence length="636" mass="70282">MSAVRDSFQDLEKQRLKLEENIAKLREGLQHWRQWDAEYETLKEEIESLPKPVSQKDIARIRTEFDGQVINKKEIDEIFGRIGTRPAEQIVNLVSRRIDYVTKNIETLEKQIQTAENKHAAVSIVAHPDSRDEDGLPITEIIEELDDDGNVVSSRLQTPGGSESQVRELLDKAGIKGLPDGEEEPSESESPSAATKPLDSSSSTTQQTSSPQPSAPQSPPAPPSQPSVAFAEGPSPGGGRGDEPASSRKGVLVPEDVKPADEPPISRAAQRVEKIVRSAKEQEVLAEQAPIIPEDESEEDAFLRREMLKYGMEEVGAVVAELTLEEGSGDDDDDDDDDGGFYESGYSDEEYQDDEEEEDKYGRYTGRVIDDEYRQRMVELEERLGVKSQLRDTQPAKDDGSDDSSDDKTEGLGRIVIRRDDQPEAAEPQTKPPLVSSLSSSKPTSAQRKALDGKKNVRFADTLDIAPDDVVPAKQDTAKQPSRPEVDPLSDVVERTGPAKQPERKADTPRKTSRFKKSLADAGPSDPPAIPKGPLDVPVRFRDMDRPLAPSGPEGCTVAESIVEKDLVPPPQDAAVDSDEEFIDQDLAELYHRKRRDFIQKHGGFVKEEESPIQPLDEGEGGQKMSRFRAARLSRQ</sequence>
<keyword evidence="5" id="KW-1185">Reference proteome</keyword>
<dbReference type="GO" id="GO:0003682">
    <property type="term" value="F:chromatin binding"/>
    <property type="evidence" value="ECO:0007669"/>
    <property type="project" value="TreeGrafter"/>
</dbReference>
<feature type="region of interest" description="Disordered" evidence="2">
    <location>
        <begin position="176"/>
        <end position="269"/>
    </location>
</feature>
<evidence type="ECO:0000256" key="2">
    <source>
        <dbReference type="SAM" id="MobiDB-lite"/>
    </source>
</evidence>
<feature type="region of interest" description="Disordered" evidence="2">
    <location>
        <begin position="606"/>
        <end position="636"/>
    </location>
</feature>
<evidence type="ECO:0000259" key="3">
    <source>
        <dbReference type="Pfam" id="PF12927"/>
    </source>
</evidence>
<name>A0A3N2PZG2_SODAK</name>
<dbReference type="InterPro" id="IPR039553">
    <property type="entry name" value="Prefoldin-like"/>
</dbReference>
<dbReference type="Proteomes" id="UP000272025">
    <property type="component" value="Unassembled WGS sequence"/>
</dbReference>
<dbReference type="GO" id="GO:0003714">
    <property type="term" value="F:transcription corepressor activity"/>
    <property type="evidence" value="ECO:0007669"/>
    <property type="project" value="TreeGrafter"/>
</dbReference>
<proteinExistence type="predicted"/>
<dbReference type="Pfam" id="PF13758">
    <property type="entry name" value="Prefoldin_3"/>
    <property type="match status" value="1"/>
</dbReference>
<dbReference type="EMBL" id="ML119053">
    <property type="protein sequence ID" value="ROT39911.1"/>
    <property type="molecule type" value="Genomic_DNA"/>
</dbReference>
<evidence type="ECO:0000313" key="5">
    <source>
        <dbReference type="Proteomes" id="UP000272025"/>
    </source>
</evidence>
<reference evidence="4 5" key="1">
    <citation type="journal article" date="2018" name="Mol. Ecol.">
        <title>The obligate alkalophilic soda-lake fungus Sodiomyces alkalinus has shifted to a protein diet.</title>
        <authorList>
            <person name="Grum-Grzhimaylo A.A."/>
            <person name="Falkoski D.L."/>
            <person name="van den Heuvel J."/>
            <person name="Valero-Jimenez C.A."/>
            <person name="Min B."/>
            <person name="Choi I.G."/>
            <person name="Lipzen A."/>
            <person name="Daum C.G."/>
            <person name="Aanen D.K."/>
            <person name="Tsang A."/>
            <person name="Henrissat B."/>
            <person name="Bilanenko E.N."/>
            <person name="de Vries R.P."/>
            <person name="van Kan J.A.L."/>
            <person name="Grigoriev I.V."/>
            <person name="Debets A.J.M."/>
        </authorList>
    </citation>
    <scope>NUCLEOTIDE SEQUENCE [LARGE SCALE GENOMIC DNA]</scope>
    <source>
        <strain evidence="4 5">F11</strain>
    </source>
</reference>
<feature type="compositionally biased region" description="Basic and acidic residues" evidence="2">
    <location>
        <begin position="406"/>
        <end position="422"/>
    </location>
</feature>
<dbReference type="OrthoDB" id="21413at2759"/>